<evidence type="ECO:0000313" key="6">
    <source>
        <dbReference type="Proteomes" id="UP000077069"/>
    </source>
</evidence>
<feature type="region of interest" description="Disordered" evidence="3">
    <location>
        <begin position="465"/>
        <end position="484"/>
    </location>
</feature>
<evidence type="ECO:0000313" key="5">
    <source>
        <dbReference type="EMBL" id="OAG08690.1"/>
    </source>
</evidence>
<feature type="compositionally biased region" description="Polar residues" evidence="3">
    <location>
        <begin position="492"/>
        <end position="504"/>
    </location>
</feature>
<organism evidence="5 6">
    <name type="scientific">Paraphaeosphaeria sporulosa</name>
    <dbReference type="NCBI Taxonomy" id="1460663"/>
    <lineage>
        <taxon>Eukaryota</taxon>
        <taxon>Fungi</taxon>
        <taxon>Dikarya</taxon>
        <taxon>Ascomycota</taxon>
        <taxon>Pezizomycotina</taxon>
        <taxon>Dothideomycetes</taxon>
        <taxon>Pleosporomycetidae</taxon>
        <taxon>Pleosporales</taxon>
        <taxon>Massarineae</taxon>
        <taxon>Didymosphaeriaceae</taxon>
        <taxon>Paraphaeosphaeria</taxon>
    </lineage>
</organism>
<gene>
    <name evidence="5" type="ORF">CC84DRAFT_1257494</name>
</gene>
<sequence length="1034" mass="113930">MFSQPLFIPGRMADPAPPPSIAALPPTTVRQLGSSNVLCNPSSVVKELIDNALDARANAIFVDISANTLDSIQVKDTGHGISAEDRPLLCRRFCTSKIRDFRDLDEIGGKWLGFRGEALASMAELSGSLEVTARIEGESAAARLKYGRDGELKSTEPASAPVGTTVKVSDFLRTLPVRRETALKESAKILARIKRLMQSYAIARPSVRFSLRILKAKSGKGNFMYAPKNDGNIEDAVLKVIDKECALQCDWTAMESDGYEIHAFLPKPDALGSKVANVGVFLSVDSRPVSTNRGTPKKIASVFRERLRKGNSSCHSVKDPFLCINIICPPGSYDANIEPAKDDVLFEREDVVVSAVTKLFTAFYPEAVIASNVSDELGPSVSEPPTSYGNIGGPVNRPNTAFSLLEEAMMVQPKRPETAFSILEEAVRIEHDDHSANRNSPSRWRSNMYDIDEDDLELPDFENQPRMFDEEEEGRGATSFSNPWTIARMNASPKQKQPPRNAQLMTPAKGHGDVAMGSTSPLPAPNSQRRRPLEPLTPETSSANITRVLRDQAVQQSIKRSSQIQEQPYQQLIDQVNVRNGSGLASPGTRLTLPIATNFSSSPSPRHSGRKQQPSGDQQSLHAFEGRPDGNDWFGRPMRGQAPLKSSRPRRASCAQGLGYPIADVVNNTDIRQFLERDRPSLERNSSFEPTPSPLSFAPTNQPFRKPRVSKVEQNVQQRRSGDYGAFSRASSAGHTQRPQRGRNQLSRNLDGLEPLDLVEQLRDYAEHETPTQFQESNTILSPDHATIRRGESAKTPRAPTARPKTTDHEMAAMFAAYSDAPDHATGNIRPTGVKRPQPASCMTPNRHRTTDGLQRTKSSRLPLERVPHGYRIHNVVLHLPLPVAGIKVAMLKLDMWGNSVAWGYPVDASAYDERGMRFTDDLLRAWVLRIDGMLEGFDTGVDREGVLGTLEIGIRAALSKREDGDEGWDWMGEVNVRMEKDLDCAIRDIVAEPSQLAPVAGTEPKINLPVCPTRATGEDEFGEDLGDETFMDI</sequence>
<dbReference type="NCBIfam" id="TIGR00585">
    <property type="entry name" value="mutl"/>
    <property type="match status" value="1"/>
</dbReference>
<dbReference type="SUPFAM" id="SSF54211">
    <property type="entry name" value="Ribosomal protein S5 domain 2-like"/>
    <property type="match status" value="1"/>
</dbReference>
<dbReference type="GO" id="GO:0061982">
    <property type="term" value="P:meiosis I cell cycle process"/>
    <property type="evidence" value="ECO:0007669"/>
    <property type="project" value="UniProtKB-ARBA"/>
</dbReference>
<feature type="compositionally biased region" description="Polar residues" evidence="3">
    <location>
        <begin position="595"/>
        <end position="621"/>
    </location>
</feature>
<dbReference type="InterPro" id="IPR014721">
    <property type="entry name" value="Ribsml_uS5_D2-typ_fold_subgr"/>
</dbReference>
<dbReference type="FunFam" id="3.30.565.10:FF:000017">
    <property type="entry name" value="PMS1 homolog 1, mismatch repair system component"/>
    <property type="match status" value="1"/>
</dbReference>
<dbReference type="InParanoid" id="A0A177CP73"/>
<dbReference type="InterPro" id="IPR014762">
    <property type="entry name" value="DNA_mismatch_repair_CS"/>
</dbReference>
<dbReference type="CDD" id="cd03485">
    <property type="entry name" value="MutL_Trans_hPMS_1_like"/>
    <property type="match status" value="1"/>
</dbReference>
<dbReference type="Proteomes" id="UP000077069">
    <property type="component" value="Unassembled WGS sequence"/>
</dbReference>
<dbReference type="Pfam" id="PF13589">
    <property type="entry name" value="HATPase_c_3"/>
    <property type="match status" value="1"/>
</dbReference>
<dbReference type="InterPro" id="IPR013507">
    <property type="entry name" value="DNA_mismatch_S5_2-like"/>
</dbReference>
<evidence type="ECO:0000256" key="3">
    <source>
        <dbReference type="SAM" id="MobiDB-lite"/>
    </source>
</evidence>
<dbReference type="STRING" id="1460663.A0A177CP73"/>
<dbReference type="OrthoDB" id="10263226at2759"/>
<dbReference type="SUPFAM" id="SSF55874">
    <property type="entry name" value="ATPase domain of HSP90 chaperone/DNA topoisomerase II/histidine kinase"/>
    <property type="match status" value="1"/>
</dbReference>
<proteinExistence type="inferred from homology"/>
<dbReference type="GO" id="GO:0006298">
    <property type="term" value="P:mismatch repair"/>
    <property type="evidence" value="ECO:0007669"/>
    <property type="project" value="InterPro"/>
</dbReference>
<comment type="similarity">
    <text evidence="1">Belongs to the DNA mismatch repair MutL/HexB family.</text>
</comment>
<evidence type="ECO:0000256" key="2">
    <source>
        <dbReference type="ARBA" id="ARBA00022763"/>
    </source>
</evidence>
<dbReference type="PANTHER" id="PTHR10073">
    <property type="entry name" value="DNA MISMATCH REPAIR PROTEIN MLH, PMS, MUTL"/>
    <property type="match status" value="1"/>
</dbReference>
<dbReference type="Pfam" id="PF01119">
    <property type="entry name" value="DNA_mis_repair"/>
    <property type="match status" value="1"/>
</dbReference>
<dbReference type="SMART" id="SM01340">
    <property type="entry name" value="DNA_mis_repair"/>
    <property type="match status" value="1"/>
</dbReference>
<feature type="compositionally biased region" description="Polar residues" evidence="3">
    <location>
        <begin position="517"/>
        <end position="527"/>
    </location>
</feature>
<feature type="region of interest" description="Disordered" evidence="3">
    <location>
        <begin position="1013"/>
        <end position="1034"/>
    </location>
</feature>
<dbReference type="RefSeq" id="XP_018039055.1">
    <property type="nucleotide sequence ID" value="XM_018184738.1"/>
</dbReference>
<accession>A0A177CP73</accession>
<name>A0A177CP73_9PLEO</name>
<dbReference type="GeneID" id="28768224"/>
<reference evidence="5 6" key="1">
    <citation type="submission" date="2016-05" db="EMBL/GenBank/DDBJ databases">
        <title>Comparative analysis of secretome profiles of manganese(II)-oxidizing ascomycete fungi.</title>
        <authorList>
            <consortium name="DOE Joint Genome Institute"/>
            <person name="Zeiner C.A."/>
            <person name="Purvine S.O."/>
            <person name="Zink E.M."/>
            <person name="Wu S."/>
            <person name="Pasa-Tolic L."/>
            <person name="Chaput D.L."/>
            <person name="Haridas S."/>
            <person name="Grigoriev I.V."/>
            <person name="Santelli C.M."/>
            <person name="Hansel C.M."/>
        </authorList>
    </citation>
    <scope>NUCLEOTIDE SEQUENCE [LARGE SCALE GENOMIC DNA]</scope>
    <source>
        <strain evidence="5 6">AP3s5-JAC2a</strain>
    </source>
</reference>
<evidence type="ECO:0000259" key="4">
    <source>
        <dbReference type="SMART" id="SM01340"/>
    </source>
</evidence>
<feature type="compositionally biased region" description="Polar residues" evidence="3">
    <location>
        <begin position="729"/>
        <end position="748"/>
    </location>
</feature>
<feature type="region of interest" description="Disordered" evidence="3">
    <location>
        <begin position="490"/>
        <end position="547"/>
    </location>
</feature>
<feature type="compositionally biased region" description="Acidic residues" evidence="3">
    <location>
        <begin position="1019"/>
        <end position="1034"/>
    </location>
</feature>
<dbReference type="InterPro" id="IPR002099">
    <property type="entry name" value="MutL/Mlh/PMS"/>
</dbReference>
<feature type="region of interest" description="Disordered" evidence="3">
    <location>
        <begin position="583"/>
        <end position="652"/>
    </location>
</feature>
<feature type="region of interest" description="Disordered" evidence="3">
    <location>
        <begin position="831"/>
        <end position="858"/>
    </location>
</feature>
<dbReference type="PANTHER" id="PTHR10073:SF41">
    <property type="entry name" value="MISMATCH REPAIR PROTEIN, PUTATIVE (AFU_ORTHOLOGUE AFUA_8G05820)-RELATED"/>
    <property type="match status" value="1"/>
</dbReference>
<feature type="domain" description="DNA mismatch repair protein S5" evidence="4">
    <location>
        <begin position="237"/>
        <end position="361"/>
    </location>
</feature>
<feature type="region of interest" description="Disordered" evidence="3">
    <location>
        <begin position="677"/>
        <end position="752"/>
    </location>
</feature>
<dbReference type="GO" id="GO:0032389">
    <property type="term" value="C:MutLalpha complex"/>
    <property type="evidence" value="ECO:0007669"/>
    <property type="project" value="TreeGrafter"/>
</dbReference>
<dbReference type="EMBL" id="KV441550">
    <property type="protein sequence ID" value="OAG08690.1"/>
    <property type="molecule type" value="Genomic_DNA"/>
</dbReference>
<dbReference type="GO" id="GO:0016887">
    <property type="term" value="F:ATP hydrolysis activity"/>
    <property type="evidence" value="ECO:0007669"/>
    <property type="project" value="InterPro"/>
</dbReference>
<protein>
    <recommendedName>
        <fullName evidence="4">DNA mismatch repair protein S5 domain-containing protein</fullName>
    </recommendedName>
</protein>
<dbReference type="CDD" id="cd16926">
    <property type="entry name" value="HATPase_MutL-MLH-PMS-like"/>
    <property type="match status" value="1"/>
</dbReference>
<dbReference type="AlphaFoldDB" id="A0A177CP73"/>
<keyword evidence="2" id="KW-0227">DNA damage</keyword>
<dbReference type="Gene3D" id="3.30.565.10">
    <property type="entry name" value="Histidine kinase-like ATPase, C-terminal domain"/>
    <property type="match status" value="1"/>
</dbReference>
<dbReference type="GO" id="GO:0030983">
    <property type="term" value="F:mismatched DNA binding"/>
    <property type="evidence" value="ECO:0007669"/>
    <property type="project" value="InterPro"/>
</dbReference>
<dbReference type="GO" id="GO:0140664">
    <property type="term" value="F:ATP-dependent DNA damage sensor activity"/>
    <property type="evidence" value="ECO:0007669"/>
    <property type="project" value="InterPro"/>
</dbReference>
<dbReference type="InterPro" id="IPR038973">
    <property type="entry name" value="MutL/Mlh/Pms-like"/>
</dbReference>
<dbReference type="InterPro" id="IPR036890">
    <property type="entry name" value="HATPase_C_sf"/>
</dbReference>
<keyword evidence="6" id="KW-1185">Reference proteome</keyword>
<dbReference type="PROSITE" id="PS00058">
    <property type="entry name" value="DNA_MISMATCH_REPAIR_1"/>
    <property type="match status" value="1"/>
</dbReference>
<dbReference type="InterPro" id="IPR020568">
    <property type="entry name" value="Ribosomal_Su5_D2-typ_SF"/>
</dbReference>
<evidence type="ECO:0000256" key="1">
    <source>
        <dbReference type="ARBA" id="ARBA00006082"/>
    </source>
</evidence>
<dbReference type="Gene3D" id="3.30.230.10">
    <property type="match status" value="1"/>
</dbReference>
<dbReference type="GO" id="GO:0005524">
    <property type="term" value="F:ATP binding"/>
    <property type="evidence" value="ECO:0007669"/>
    <property type="project" value="InterPro"/>
</dbReference>